<accession>A0A8S5PPU3</accession>
<dbReference type="EMBL" id="BK015483">
    <property type="protein sequence ID" value="DAE09183.1"/>
    <property type="molecule type" value="Genomic_DNA"/>
</dbReference>
<feature type="coiled-coil region" evidence="1">
    <location>
        <begin position="86"/>
        <end position="120"/>
    </location>
</feature>
<proteinExistence type="predicted"/>
<protein>
    <submittedName>
        <fullName evidence="2">SWI5-dependent HO expression protein 3, myosin cargo adaptor protein</fullName>
    </submittedName>
</protein>
<name>A0A8S5PPU3_9CAUD</name>
<dbReference type="Gene3D" id="1.20.5.1700">
    <property type="match status" value="1"/>
</dbReference>
<reference evidence="2" key="1">
    <citation type="journal article" date="2021" name="Proc. Natl. Acad. Sci. U.S.A.">
        <title>A Catalog of Tens of Thousands of Viruses from Human Metagenomes Reveals Hidden Associations with Chronic Diseases.</title>
        <authorList>
            <person name="Tisza M.J."/>
            <person name="Buck C.B."/>
        </authorList>
    </citation>
    <scope>NUCLEOTIDE SEQUENCE</scope>
    <source>
        <strain evidence="2">CtZro7</strain>
    </source>
</reference>
<sequence>MYIPQNKTNEDVPFERQMLHILRNYQKLSDLIWKLRKENDTLRKSNAGEREAEFQRRAEKAKSANNMLNYRIGKLQDTVKNLHAEIERRDAANAGLKRTIEQLRDEIADLHRKHKILSTADNIV</sequence>
<evidence type="ECO:0000256" key="1">
    <source>
        <dbReference type="SAM" id="Coils"/>
    </source>
</evidence>
<keyword evidence="1" id="KW-0175">Coiled coil</keyword>
<organism evidence="2">
    <name type="scientific">Siphoviridae sp. ctZro7</name>
    <dbReference type="NCBI Taxonomy" id="2825561"/>
    <lineage>
        <taxon>Viruses</taxon>
        <taxon>Duplodnaviria</taxon>
        <taxon>Heunggongvirae</taxon>
        <taxon>Uroviricota</taxon>
        <taxon>Caudoviricetes</taxon>
    </lineage>
</organism>
<evidence type="ECO:0000313" key="2">
    <source>
        <dbReference type="EMBL" id="DAE09183.1"/>
    </source>
</evidence>